<name>A0A1H7QER7_9RHOB</name>
<dbReference type="STRING" id="188906.SAMN04488526_2756"/>
<organism evidence="1 2">
    <name type="scientific">Jannaschia helgolandensis</name>
    <dbReference type="NCBI Taxonomy" id="188906"/>
    <lineage>
        <taxon>Bacteria</taxon>
        <taxon>Pseudomonadati</taxon>
        <taxon>Pseudomonadota</taxon>
        <taxon>Alphaproteobacteria</taxon>
        <taxon>Rhodobacterales</taxon>
        <taxon>Roseobacteraceae</taxon>
        <taxon>Jannaschia</taxon>
    </lineage>
</organism>
<dbReference type="Proteomes" id="UP000199283">
    <property type="component" value="Unassembled WGS sequence"/>
</dbReference>
<keyword evidence="2" id="KW-1185">Reference proteome</keyword>
<proteinExistence type="predicted"/>
<dbReference type="OrthoDB" id="7374570at2"/>
<gene>
    <name evidence="1" type="ORF">SAMN04488526_2756</name>
</gene>
<evidence type="ECO:0000313" key="2">
    <source>
        <dbReference type="Proteomes" id="UP000199283"/>
    </source>
</evidence>
<reference evidence="1 2" key="1">
    <citation type="submission" date="2016-10" db="EMBL/GenBank/DDBJ databases">
        <authorList>
            <person name="de Groot N.N."/>
        </authorList>
    </citation>
    <scope>NUCLEOTIDE SEQUENCE [LARGE SCALE GENOMIC DNA]</scope>
    <source>
        <strain evidence="1 2">DSM 14858</strain>
    </source>
</reference>
<dbReference type="RefSeq" id="WP_092763682.1">
    <property type="nucleotide sequence ID" value="NZ_FNZQ01000005.1"/>
</dbReference>
<protein>
    <submittedName>
        <fullName evidence="1">Uncharacterized protein</fullName>
    </submittedName>
</protein>
<dbReference type="EMBL" id="FNZQ01000005">
    <property type="protein sequence ID" value="SEL46406.1"/>
    <property type="molecule type" value="Genomic_DNA"/>
</dbReference>
<accession>A0A1H7QER7</accession>
<dbReference type="AlphaFoldDB" id="A0A1H7QER7"/>
<evidence type="ECO:0000313" key="1">
    <source>
        <dbReference type="EMBL" id="SEL46406.1"/>
    </source>
</evidence>
<sequence>MPSSIDRKAADLLLSVIETPDAVISGSVLDGYYGRVAPALKAAGILQPKDHSRAAVSLVDHEDEPVNLTWSPEHRAYGYFSPSAGWVNVPGDQLATYRVNFNTLLEQLLERLDLSPRTGPVELVPDLLWEVGDARLPGRSKRTSVWIGRRLCEPAIWKSFIDAARKRPAPGLRIVLSFTPGNRLPTDVHLGHTLIAVRDVADHNGHAVVPDLLAARVAAGSQLNDDLITMAADGASLTVRGTRYAFSGSKQRAIIRQLYDAWKSGHPELLTAEVLESAGYSTSVNTLAKAFSGRAEWRDFIREENGRCWLFL</sequence>